<evidence type="ECO:0000313" key="13">
    <source>
        <dbReference type="EMBL" id="AER66494.1"/>
    </source>
</evidence>
<accession>G7V9E4</accession>
<dbReference type="PANTHER" id="PTHR42946:SF1">
    <property type="entry name" value="PHOSPHOGLUCOMUTASE (ALPHA-D-GLUCOSE-1,6-BISPHOSPHATE-DEPENDENT)"/>
    <property type="match status" value="1"/>
</dbReference>
<feature type="binding site" evidence="8">
    <location>
        <position position="252"/>
    </location>
    <ligand>
        <name>Mg(2+)</name>
        <dbReference type="ChEBI" id="CHEBI:18420"/>
    </ligand>
</feature>
<dbReference type="GO" id="GO:0006048">
    <property type="term" value="P:UDP-N-acetylglucosamine biosynthetic process"/>
    <property type="evidence" value="ECO:0007669"/>
    <property type="project" value="TreeGrafter"/>
</dbReference>
<feature type="binding site" evidence="8">
    <location>
        <position position="254"/>
    </location>
    <ligand>
        <name>Mg(2+)</name>
        <dbReference type="ChEBI" id="CHEBI:18420"/>
    </ligand>
</feature>
<sequence length="457" mass="49949">MDKKHSIRCLFGTDGVRDVANRGFMTPEMVLRLGRAYVLYLIEKKGNSKPTIVVGRDPRHSGKMLESALISGMVSAGANVITLGIIPTPGVSYMVKKLGASGGAVVSASHNPPEYNGVKFLDEEGCKLLDESEAEVEEYIGDSLNDDWRPTGASIGTIEEISDAWLEYAKWMVSLFESSAFEGRKLLVDCANGAAAEPAKAVFNSMGCEVDFLGISQDGLSINERSGVMHLRNLAEKVTEGGYDFGIAYDGDADRTLIVDSKGRTIDGDIMLWVLARWLKKSHALGAGVVATVMSNMALEEHLKGEDISVYRSNVGDRYVMETMNKYGSLLGGEQSGHVIIKKFASTGDGLLTSLAFVNACFLLGEEISSLVDRFHRYPQLLRNVPSEKKEKIMEDPELWETIRQIEEEMKGIGRVLVRPSGTEPLVRVLVEAKDNSVLELYAKRVIDAILKSSAKA</sequence>
<dbReference type="FunFam" id="3.40.120.10:FF:000002">
    <property type="entry name" value="Phosphoglucosamine mutase"/>
    <property type="match status" value="1"/>
</dbReference>
<reference evidence="14" key="1">
    <citation type="submission" date="2011-10" db="EMBL/GenBank/DDBJ databases">
        <title>The complete genome of chromosome of Thermovirga lienii DSM 17291.</title>
        <authorList>
            <consortium name="US DOE Joint Genome Institute (JGI-PGF)"/>
            <person name="Lucas S."/>
            <person name="Copeland A."/>
            <person name="Lapidus A."/>
            <person name="Glavina del Rio T."/>
            <person name="Dalin E."/>
            <person name="Tice H."/>
            <person name="Bruce D."/>
            <person name="Goodwin L."/>
            <person name="Pitluck S."/>
            <person name="Peters L."/>
            <person name="Mikhailova N."/>
            <person name="Saunders E."/>
            <person name="Kyrpides N."/>
            <person name="Mavromatis K."/>
            <person name="Ivanova N."/>
            <person name="Last F.I."/>
            <person name="Brettin T."/>
            <person name="Detter J.C."/>
            <person name="Han C."/>
            <person name="Larimer F."/>
            <person name="Land M."/>
            <person name="Hauser L."/>
            <person name="Markowitz V."/>
            <person name="Cheng J.-F."/>
            <person name="Hugenholtz P."/>
            <person name="Woyke T."/>
            <person name="Wu D."/>
            <person name="Spring S."/>
            <person name="Schroeder M."/>
            <person name="Brambilla E.-M."/>
            <person name="Klenk H.-P."/>
            <person name="Eisen J.A."/>
        </authorList>
    </citation>
    <scope>NUCLEOTIDE SEQUENCE [LARGE SCALE GENOMIC DNA]</scope>
    <source>
        <strain evidence="14">ATCC BAA-1197 / DSM 17291 / Cas60314</strain>
    </source>
</reference>
<dbReference type="Pfam" id="PF02879">
    <property type="entry name" value="PGM_PMM_II"/>
    <property type="match status" value="1"/>
</dbReference>
<dbReference type="Proteomes" id="UP000005868">
    <property type="component" value="Chromosome"/>
</dbReference>
<dbReference type="SUPFAM" id="SSF55957">
    <property type="entry name" value="Phosphoglucomutase, C-terminal domain"/>
    <property type="match status" value="1"/>
</dbReference>
<dbReference type="GO" id="GO:0005829">
    <property type="term" value="C:cytosol"/>
    <property type="evidence" value="ECO:0007669"/>
    <property type="project" value="TreeGrafter"/>
</dbReference>
<feature type="domain" description="Alpha-D-phosphohexomutase C-terminal" evidence="9">
    <location>
        <begin position="384"/>
        <end position="448"/>
    </location>
</feature>
<evidence type="ECO:0000256" key="7">
    <source>
        <dbReference type="ARBA" id="ARBA00068193"/>
    </source>
</evidence>
<dbReference type="NCBIfam" id="TIGR01455">
    <property type="entry name" value="glmM"/>
    <property type="match status" value="1"/>
</dbReference>
<dbReference type="GO" id="GO:0004615">
    <property type="term" value="F:phosphomannomutase activity"/>
    <property type="evidence" value="ECO:0007669"/>
    <property type="project" value="TreeGrafter"/>
</dbReference>
<dbReference type="EC" id="5.4.2.10" evidence="6 8"/>
<feature type="domain" description="Alpha-D-phosphohexomutase alpha/beta/alpha" evidence="10">
    <location>
        <begin position="10"/>
        <end position="140"/>
    </location>
</feature>
<dbReference type="InterPro" id="IPR005844">
    <property type="entry name" value="A-D-PHexomutase_a/b/a-I"/>
</dbReference>
<comment type="catalytic activity">
    <reaction evidence="8">
        <text>alpha-D-glucosamine 1-phosphate = D-glucosamine 6-phosphate</text>
        <dbReference type="Rhea" id="RHEA:23424"/>
        <dbReference type="ChEBI" id="CHEBI:58516"/>
        <dbReference type="ChEBI" id="CHEBI:58725"/>
        <dbReference type="EC" id="5.4.2.10"/>
    </reaction>
</comment>
<evidence type="ECO:0000256" key="5">
    <source>
        <dbReference type="ARBA" id="ARBA00023235"/>
    </source>
</evidence>
<dbReference type="Pfam" id="PF00408">
    <property type="entry name" value="PGM_PMM_IV"/>
    <property type="match status" value="1"/>
</dbReference>
<dbReference type="AlphaFoldDB" id="G7V9E4"/>
<dbReference type="InterPro" id="IPR005841">
    <property type="entry name" value="Alpha-D-phosphohexomutase_SF"/>
</dbReference>
<dbReference type="HOGENOM" id="CLU_016950_7_0_0"/>
<dbReference type="InterPro" id="IPR005846">
    <property type="entry name" value="A-D-PHexomutase_a/b/a-III"/>
</dbReference>
<keyword evidence="14" id="KW-1185">Reference proteome</keyword>
<evidence type="ECO:0000256" key="2">
    <source>
        <dbReference type="ARBA" id="ARBA00022553"/>
    </source>
</evidence>
<dbReference type="GO" id="GO:0009252">
    <property type="term" value="P:peptidoglycan biosynthetic process"/>
    <property type="evidence" value="ECO:0007669"/>
    <property type="project" value="TreeGrafter"/>
</dbReference>
<dbReference type="FunFam" id="3.40.120.10:FF:000001">
    <property type="entry name" value="Phosphoglucosamine mutase"/>
    <property type="match status" value="1"/>
</dbReference>
<dbReference type="PRINTS" id="PR00509">
    <property type="entry name" value="PGMPMM"/>
</dbReference>
<evidence type="ECO:0000259" key="10">
    <source>
        <dbReference type="Pfam" id="PF02878"/>
    </source>
</evidence>
<dbReference type="FunFam" id="3.30.310.50:FF:000001">
    <property type="entry name" value="Phosphoglucosamine mutase"/>
    <property type="match status" value="1"/>
</dbReference>
<dbReference type="InterPro" id="IPR036900">
    <property type="entry name" value="A-D-PHexomutase_C_sf"/>
</dbReference>
<organism evidence="13 14">
    <name type="scientific">Thermovirga lienii (strain ATCC BAA-1197 / DSM 17291 / Cas60314)</name>
    <dbReference type="NCBI Taxonomy" id="580340"/>
    <lineage>
        <taxon>Bacteria</taxon>
        <taxon>Thermotogati</taxon>
        <taxon>Synergistota</taxon>
        <taxon>Synergistia</taxon>
        <taxon>Synergistales</taxon>
        <taxon>Thermovirgaceae</taxon>
        <taxon>Thermovirga</taxon>
    </lineage>
</organism>
<dbReference type="STRING" id="580340.Tlie_0761"/>
<dbReference type="Pfam" id="PF02878">
    <property type="entry name" value="PGM_PMM_I"/>
    <property type="match status" value="1"/>
</dbReference>
<dbReference type="eggNOG" id="COG1109">
    <property type="taxonomic scope" value="Bacteria"/>
</dbReference>
<dbReference type="CDD" id="cd05802">
    <property type="entry name" value="GlmM"/>
    <property type="match status" value="1"/>
</dbReference>
<proteinExistence type="inferred from homology"/>
<dbReference type="Pfam" id="PF02880">
    <property type="entry name" value="PGM_PMM_III"/>
    <property type="match status" value="1"/>
</dbReference>
<keyword evidence="4 8" id="KW-0460">Magnesium</keyword>
<dbReference type="InterPro" id="IPR050060">
    <property type="entry name" value="Phosphoglucosamine_mutase"/>
</dbReference>
<evidence type="ECO:0000313" key="14">
    <source>
        <dbReference type="Proteomes" id="UP000005868"/>
    </source>
</evidence>
<comment type="PTM">
    <text evidence="8">Activated by phosphorylation.</text>
</comment>
<feature type="modified residue" description="Phosphoserine" evidence="8">
    <location>
        <position position="109"/>
    </location>
</feature>
<gene>
    <name evidence="8" type="primary">glmM</name>
    <name evidence="13" type="ordered locus">Tlie_0761</name>
</gene>
<protein>
    <recommendedName>
        <fullName evidence="7 8">Phosphoglucosamine mutase</fullName>
        <ecNumber evidence="6 8">5.4.2.10</ecNumber>
    </recommendedName>
</protein>
<feature type="binding site" evidence="8">
    <location>
        <position position="250"/>
    </location>
    <ligand>
        <name>Mg(2+)</name>
        <dbReference type="ChEBI" id="CHEBI:18420"/>
    </ligand>
</feature>
<evidence type="ECO:0000256" key="3">
    <source>
        <dbReference type="ARBA" id="ARBA00022723"/>
    </source>
</evidence>
<reference evidence="13 14" key="2">
    <citation type="journal article" date="2012" name="Stand. Genomic Sci.">
        <title>Genome sequence of the moderately thermophilic, amino-acid-degrading and sulfur-reducing bacterium Thermovirga lienii type strain (Cas60314(T)).</title>
        <authorList>
            <person name="Goker M."/>
            <person name="Saunders E."/>
            <person name="Lapidus A."/>
            <person name="Nolan M."/>
            <person name="Lucas S."/>
            <person name="Hammon N."/>
            <person name="Deshpande S."/>
            <person name="Cheng J.F."/>
            <person name="Han C."/>
            <person name="Tapia R."/>
            <person name="Goodwin L.A."/>
            <person name="Pitluck S."/>
            <person name="Liolios K."/>
            <person name="Mavromatis K."/>
            <person name="Pagani I."/>
            <person name="Ivanova N."/>
            <person name="Mikhailova N."/>
            <person name="Pati A."/>
            <person name="Chen A."/>
            <person name="Palaniappan K."/>
            <person name="Land M."/>
            <person name="Chang Y.J."/>
            <person name="Jeffries C.D."/>
            <person name="Brambilla E.M."/>
            <person name="Rohde M."/>
            <person name="Spring S."/>
            <person name="Detter J.C."/>
            <person name="Woyke T."/>
            <person name="Bristow J."/>
            <person name="Eisen J.A."/>
            <person name="Markowitz V."/>
            <person name="Hugenholtz P."/>
            <person name="Kyrpides N.C."/>
            <person name="Klenk H.P."/>
        </authorList>
    </citation>
    <scope>NUCLEOTIDE SEQUENCE [LARGE SCALE GENOMIC DNA]</scope>
    <source>
        <strain evidence="14">ATCC BAA-1197 / DSM 17291 / Cas60314</strain>
    </source>
</reference>
<dbReference type="SUPFAM" id="SSF53738">
    <property type="entry name" value="Phosphoglucomutase, first 3 domains"/>
    <property type="match status" value="3"/>
</dbReference>
<comment type="function">
    <text evidence="8">Catalyzes the conversion of glucosamine-6-phosphate to glucosamine-1-phosphate.</text>
</comment>
<keyword evidence="2 8" id="KW-0597">Phosphoprotein</keyword>
<dbReference type="InterPro" id="IPR005843">
    <property type="entry name" value="A-D-PHexomutase_C"/>
</dbReference>
<feature type="active site" description="Phosphoserine intermediate" evidence="8">
    <location>
        <position position="109"/>
    </location>
</feature>
<evidence type="ECO:0000259" key="11">
    <source>
        <dbReference type="Pfam" id="PF02879"/>
    </source>
</evidence>
<evidence type="ECO:0000256" key="4">
    <source>
        <dbReference type="ARBA" id="ARBA00022842"/>
    </source>
</evidence>
<dbReference type="InterPro" id="IPR016055">
    <property type="entry name" value="A-D-PHexomutase_a/b/a-I/II/III"/>
</dbReference>
<dbReference type="GO" id="GO:0008966">
    <property type="term" value="F:phosphoglucosamine mutase activity"/>
    <property type="evidence" value="ECO:0007669"/>
    <property type="project" value="UniProtKB-UniRule"/>
</dbReference>
<dbReference type="PANTHER" id="PTHR42946">
    <property type="entry name" value="PHOSPHOHEXOSE MUTASE"/>
    <property type="match status" value="1"/>
</dbReference>
<evidence type="ECO:0000259" key="12">
    <source>
        <dbReference type="Pfam" id="PF02880"/>
    </source>
</evidence>
<dbReference type="HAMAP" id="MF_01554_B">
    <property type="entry name" value="GlmM_B"/>
    <property type="match status" value="1"/>
</dbReference>
<dbReference type="Gene3D" id="3.40.120.10">
    <property type="entry name" value="Alpha-D-Glucose-1,6-Bisphosphate, subunit A, domain 3"/>
    <property type="match status" value="3"/>
</dbReference>
<dbReference type="InterPro" id="IPR005845">
    <property type="entry name" value="A-D-PHexomutase_a/b/a-II"/>
</dbReference>
<evidence type="ECO:0000256" key="8">
    <source>
        <dbReference type="HAMAP-Rule" id="MF_01554"/>
    </source>
</evidence>
<feature type="domain" description="Alpha-D-phosphohexomutase alpha/beta/alpha" evidence="12">
    <location>
        <begin position="267"/>
        <end position="378"/>
    </location>
</feature>
<keyword evidence="5 8" id="KW-0413">Isomerase</keyword>
<dbReference type="KEGG" id="tli:Tlie_0761"/>
<dbReference type="Gene3D" id="3.30.310.50">
    <property type="entry name" value="Alpha-D-phosphohexomutase, C-terminal domain"/>
    <property type="match status" value="1"/>
</dbReference>
<evidence type="ECO:0000259" key="9">
    <source>
        <dbReference type="Pfam" id="PF00408"/>
    </source>
</evidence>
<comment type="cofactor">
    <cofactor evidence="8">
        <name>Mg(2+)</name>
        <dbReference type="ChEBI" id="CHEBI:18420"/>
    </cofactor>
    <text evidence="8">Binds 1 Mg(2+) ion per subunit.</text>
</comment>
<dbReference type="GO" id="GO:0005975">
    <property type="term" value="P:carbohydrate metabolic process"/>
    <property type="evidence" value="ECO:0007669"/>
    <property type="project" value="InterPro"/>
</dbReference>
<evidence type="ECO:0000256" key="1">
    <source>
        <dbReference type="ARBA" id="ARBA00010231"/>
    </source>
</evidence>
<comment type="similarity">
    <text evidence="1 8">Belongs to the phosphohexose mutase family.</text>
</comment>
<evidence type="ECO:0000256" key="6">
    <source>
        <dbReference type="ARBA" id="ARBA00066330"/>
    </source>
</evidence>
<feature type="binding site" description="via phosphate group" evidence="8">
    <location>
        <position position="109"/>
    </location>
    <ligand>
        <name>Mg(2+)</name>
        <dbReference type="ChEBI" id="CHEBI:18420"/>
    </ligand>
</feature>
<dbReference type="GO" id="GO:0000287">
    <property type="term" value="F:magnesium ion binding"/>
    <property type="evidence" value="ECO:0007669"/>
    <property type="project" value="UniProtKB-UniRule"/>
</dbReference>
<feature type="domain" description="Alpha-D-phosphohexomutase alpha/beta/alpha" evidence="11">
    <location>
        <begin position="167"/>
        <end position="263"/>
    </location>
</feature>
<keyword evidence="3 8" id="KW-0479">Metal-binding</keyword>
<dbReference type="InterPro" id="IPR006352">
    <property type="entry name" value="GlmM_bact"/>
</dbReference>
<name>G7V9E4_THELD</name>
<dbReference type="EMBL" id="CP003096">
    <property type="protein sequence ID" value="AER66494.1"/>
    <property type="molecule type" value="Genomic_DNA"/>
</dbReference>